<dbReference type="eggNOG" id="KOG1187">
    <property type="taxonomic scope" value="Eukaryota"/>
</dbReference>
<dbReference type="GO" id="GO:0005524">
    <property type="term" value="F:ATP binding"/>
    <property type="evidence" value="ECO:0007669"/>
    <property type="project" value="UniProtKB-UniRule"/>
</dbReference>
<gene>
    <name evidence="13" type="primary">105313393</name>
</gene>
<dbReference type="Gene3D" id="3.30.505.10">
    <property type="entry name" value="SH2 domain"/>
    <property type="match status" value="1"/>
</dbReference>
<sequence>MDDLFKPLEALSLNNVEVTGKELGRGAYGVILEVKVSGLSCAGKKLHNVIAETFLVKNFVQECVNHSQLRHPNIVQLLGVYFPPDSSIPILVMERLQVSLAQYLDDANLPLKVKYDILLDVANGLNYLHNRTPPIIHRDLTAQNILLTKSFSAKISDLGVSKIVDFTRPRSHTLVPGNPIVMPPEAYLPNKTYDFKFDVFSYGCLLLHIFNQDPPVPVNQLPSDPLTEWQRRFSHVARMGRHHPLLPIVKNCLENDPAMRPNMSYIIRVIQATAYTSPDDASSGNYLDDTHERILDKLEKQKLGTQVSYRYKNYDDDFADVTARIKSTEERLSFSCEDIRDAVSSERKESPGNKKIKFNKWNFSLQEAVPGSAPVSRKKIAKKTPDAQENRPQSMMASFTVEKKPPPLPPRVSQNHSSKFTRPSSPLISNHWGVDSGPLPTTHSSCFEIHTPPTPKKFTFSPVLPKKSLAQSMGQPAQTSVYSSPSQCSPTSECSNVSYRERSQNVSGIRTSPHKCAQPLLIKHKSLPSHSVTQSVKHESLCFSHAHENAFGEVTLLPPPSSRKHDGKDDPDSIPISNPKSMELSRNSLTHEWYYHNISNTIAKGILMEREKKNGTFIVGSNSTGEYFLSVYFEKTISHIRIYRDTNGYYSLDTMHLYCDKDKSFASLDELVTFYRMNPLVINGKLIELHY</sequence>
<organism evidence="13">
    <name type="scientific">Amphimedon queenslandica</name>
    <name type="common">Sponge</name>
    <dbReference type="NCBI Taxonomy" id="400682"/>
    <lineage>
        <taxon>Eukaryota</taxon>
        <taxon>Metazoa</taxon>
        <taxon>Porifera</taxon>
        <taxon>Demospongiae</taxon>
        <taxon>Heteroscleromorpha</taxon>
        <taxon>Haplosclerida</taxon>
        <taxon>Niphatidae</taxon>
        <taxon>Amphimedon</taxon>
    </lineage>
</organism>
<dbReference type="EC" id="2.7.10.2" evidence="9"/>
<dbReference type="GO" id="GO:0004715">
    <property type="term" value="F:non-membrane spanning protein tyrosine kinase activity"/>
    <property type="evidence" value="ECO:0007669"/>
    <property type="project" value="UniProtKB-EC"/>
</dbReference>
<dbReference type="SUPFAM" id="SSF55550">
    <property type="entry name" value="SH2 domain"/>
    <property type="match status" value="1"/>
</dbReference>
<evidence type="ECO:0000259" key="12">
    <source>
        <dbReference type="PROSITE" id="PS50011"/>
    </source>
</evidence>
<evidence type="ECO:0000259" key="11">
    <source>
        <dbReference type="PROSITE" id="PS50001"/>
    </source>
</evidence>
<keyword evidence="5 9" id="KW-0829">Tyrosine-protein kinase</keyword>
<dbReference type="InterPro" id="IPR036860">
    <property type="entry name" value="SH2_dom_sf"/>
</dbReference>
<dbReference type="Proteomes" id="UP000007879">
    <property type="component" value="Unassembled WGS sequence"/>
</dbReference>
<dbReference type="Gene3D" id="1.10.510.10">
    <property type="entry name" value="Transferase(Phosphotransferase) domain 1"/>
    <property type="match status" value="1"/>
</dbReference>
<accession>A0A1X7UI64</accession>
<feature type="binding site" evidence="8">
    <location>
        <position position="44"/>
    </location>
    <ligand>
        <name>ATP</name>
        <dbReference type="ChEBI" id="CHEBI:30616"/>
    </ligand>
</feature>
<evidence type="ECO:0000313" key="14">
    <source>
        <dbReference type="Proteomes" id="UP000007879"/>
    </source>
</evidence>
<dbReference type="SUPFAM" id="SSF56112">
    <property type="entry name" value="Protein kinase-like (PK-like)"/>
    <property type="match status" value="1"/>
</dbReference>
<feature type="region of interest" description="Disordered" evidence="10">
    <location>
        <begin position="374"/>
        <end position="393"/>
    </location>
</feature>
<evidence type="ECO:0000256" key="4">
    <source>
        <dbReference type="ARBA" id="ARBA00022840"/>
    </source>
</evidence>
<keyword evidence="1 9" id="KW-0808">Transferase</keyword>
<dbReference type="Pfam" id="PF00017">
    <property type="entry name" value="SH2"/>
    <property type="match status" value="1"/>
</dbReference>
<proteinExistence type="inferred from homology"/>
<evidence type="ECO:0000256" key="8">
    <source>
        <dbReference type="PROSITE-ProRule" id="PRU10141"/>
    </source>
</evidence>
<feature type="region of interest" description="Disordered" evidence="10">
    <location>
        <begin position="556"/>
        <end position="581"/>
    </location>
</feature>
<keyword evidence="4 8" id="KW-0067">ATP-binding</keyword>
<evidence type="ECO:0000256" key="5">
    <source>
        <dbReference type="ARBA" id="ARBA00023137"/>
    </source>
</evidence>
<feature type="region of interest" description="Disordered" evidence="10">
    <location>
        <begin position="400"/>
        <end position="429"/>
    </location>
</feature>
<evidence type="ECO:0000256" key="9">
    <source>
        <dbReference type="RuleBase" id="RU362096"/>
    </source>
</evidence>
<evidence type="ECO:0000256" key="7">
    <source>
        <dbReference type="PROSITE-ProRule" id="PRU00191"/>
    </source>
</evidence>
<dbReference type="PANTHER" id="PTHR24418">
    <property type="entry name" value="TYROSINE-PROTEIN KINASE"/>
    <property type="match status" value="1"/>
</dbReference>
<protein>
    <recommendedName>
        <fullName evidence="9">Tyrosine-protein kinase</fullName>
        <ecNumber evidence="9">2.7.10.2</ecNumber>
    </recommendedName>
</protein>
<evidence type="ECO:0000256" key="3">
    <source>
        <dbReference type="ARBA" id="ARBA00022777"/>
    </source>
</evidence>
<dbReference type="PROSITE" id="PS00107">
    <property type="entry name" value="PROTEIN_KINASE_ATP"/>
    <property type="match status" value="1"/>
</dbReference>
<dbReference type="SMART" id="SM00252">
    <property type="entry name" value="SH2"/>
    <property type="match status" value="1"/>
</dbReference>
<dbReference type="EnsemblMetazoa" id="Aqu2.1.27161_001">
    <property type="protein sequence ID" value="Aqu2.1.27161_001"/>
    <property type="gene ID" value="Aqu2.1.27161"/>
</dbReference>
<evidence type="ECO:0000256" key="2">
    <source>
        <dbReference type="ARBA" id="ARBA00022741"/>
    </source>
</evidence>
<dbReference type="InterPro" id="IPR050198">
    <property type="entry name" value="Non-receptor_tyrosine_kinases"/>
</dbReference>
<name>A0A1X7UI64_AMPQE</name>
<dbReference type="InterPro" id="IPR008266">
    <property type="entry name" value="Tyr_kinase_AS"/>
</dbReference>
<dbReference type="InParanoid" id="A0A1X7UI64"/>
<feature type="compositionally biased region" description="Polar residues" evidence="10">
    <location>
        <begin position="412"/>
        <end position="428"/>
    </location>
</feature>
<dbReference type="KEGG" id="aqu:105313393"/>
<dbReference type="PROSITE" id="PS00109">
    <property type="entry name" value="PROTEIN_KINASE_TYR"/>
    <property type="match status" value="1"/>
</dbReference>
<dbReference type="InterPro" id="IPR000980">
    <property type="entry name" value="SH2"/>
</dbReference>
<keyword evidence="3 9" id="KW-0418">Kinase</keyword>
<dbReference type="InterPro" id="IPR017441">
    <property type="entry name" value="Protein_kinase_ATP_BS"/>
</dbReference>
<dbReference type="CDD" id="cd00173">
    <property type="entry name" value="SH2"/>
    <property type="match status" value="1"/>
</dbReference>
<dbReference type="PROSITE" id="PS50001">
    <property type="entry name" value="SH2"/>
    <property type="match status" value="1"/>
</dbReference>
<dbReference type="InterPro" id="IPR011009">
    <property type="entry name" value="Kinase-like_dom_sf"/>
</dbReference>
<reference evidence="13" key="2">
    <citation type="submission" date="2017-05" db="UniProtKB">
        <authorList>
            <consortium name="EnsemblMetazoa"/>
        </authorList>
    </citation>
    <scope>IDENTIFICATION</scope>
</reference>
<evidence type="ECO:0000256" key="10">
    <source>
        <dbReference type="SAM" id="MobiDB-lite"/>
    </source>
</evidence>
<dbReference type="InterPro" id="IPR001245">
    <property type="entry name" value="Ser-Thr/Tyr_kinase_cat_dom"/>
</dbReference>
<feature type="domain" description="SH2" evidence="11">
    <location>
        <begin position="593"/>
        <end position="691"/>
    </location>
</feature>
<comment type="similarity">
    <text evidence="9">Belongs to the protein kinase superfamily. Tyr protein kinase family.</text>
</comment>
<keyword evidence="2 8" id="KW-0547">Nucleotide-binding</keyword>
<dbReference type="STRING" id="400682.A0A1X7UI64"/>
<dbReference type="OrthoDB" id="4062651at2759"/>
<reference evidence="14" key="1">
    <citation type="journal article" date="2010" name="Nature">
        <title>The Amphimedon queenslandica genome and the evolution of animal complexity.</title>
        <authorList>
            <person name="Srivastava M."/>
            <person name="Simakov O."/>
            <person name="Chapman J."/>
            <person name="Fahey B."/>
            <person name="Gauthier M.E."/>
            <person name="Mitros T."/>
            <person name="Richards G.S."/>
            <person name="Conaco C."/>
            <person name="Dacre M."/>
            <person name="Hellsten U."/>
            <person name="Larroux C."/>
            <person name="Putnam N.H."/>
            <person name="Stanke M."/>
            <person name="Adamska M."/>
            <person name="Darling A."/>
            <person name="Degnan S.M."/>
            <person name="Oakley T.H."/>
            <person name="Plachetzki D.C."/>
            <person name="Zhai Y."/>
            <person name="Adamski M."/>
            <person name="Calcino A."/>
            <person name="Cummins S.F."/>
            <person name="Goodstein D.M."/>
            <person name="Harris C."/>
            <person name="Jackson D.J."/>
            <person name="Leys S.P."/>
            <person name="Shu S."/>
            <person name="Woodcroft B.J."/>
            <person name="Vervoort M."/>
            <person name="Kosik K.S."/>
            <person name="Manning G."/>
            <person name="Degnan B.M."/>
            <person name="Rokhsar D.S."/>
        </authorList>
    </citation>
    <scope>NUCLEOTIDE SEQUENCE [LARGE SCALE GENOMIC DNA]</scope>
</reference>
<dbReference type="EnsemblMetazoa" id="XM_019998610.1">
    <property type="protein sequence ID" value="XP_019854169.1"/>
    <property type="gene ID" value="LOC105313393"/>
</dbReference>
<keyword evidence="7" id="KW-0727">SH2 domain</keyword>
<dbReference type="InterPro" id="IPR000719">
    <property type="entry name" value="Prot_kinase_dom"/>
</dbReference>
<dbReference type="Pfam" id="PF07714">
    <property type="entry name" value="PK_Tyr_Ser-Thr"/>
    <property type="match status" value="1"/>
</dbReference>
<dbReference type="PROSITE" id="PS50011">
    <property type="entry name" value="PROTEIN_KINASE_DOM"/>
    <property type="match status" value="1"/>
</dbReference>
<keyword evidence="14" id="KW-1185">Reference proteome</keyword>
<feature type="domain" description="Protein kinase" evidence="12">
    <location>
        <begin position="17"/>
        <end position="276"/>
    </location>
</feature>
<dbReference type="AlphaFoldDB" id="A0A1X7UI64"/>
<evidence type="ECO:0000256" key="1">
    <source>
        <dbReference type="ARBA" id="ARBA00022679"/>
    </source>
</evidence>
<evidence type="ECO:0000313" key="13">
    <source>
        <dbReference type="EnsemblMetazoa" id="Aqu2.1.27161_001"/>
    </source>
</evidence>
<comment type="catalytic activity">
    <reaction evidence="6 9">
        <text>L-tyrosyl-[protein] + ATP = O-phospho-L-tyrosyl-[protein] + ADP + H(+)</text>
        <dbReference type="Rhea" id="RHEA:10596"/>
        <dbReference type="Rhea" id="RHEA-COMP:10136"/>
        <dbReference type="Rhea" id="RHEA-COMP:20101"/>
        <dbReference type="ChEBI" id="CHEBI:15378"/>
        <dbReference type="ChEBI" id="CHEBI:30616"/>
        <dbReference type="ChEBI" id="CHEBI:46858"/>
        <dbReference type="ChEBI" id="CHEBI:61978"/>
        <dbReference type="ChEBI" id="CHEBI:456216"/>
        <dbReference type="EC" id="2.7.10.2"/>
    </reaction>
</comment>
<evidence type="ECO:0000256" key="6">
    <source>
        <dbReference type="ARBA" id="ARBA00051245"/>
    </source>
</evidence>